<protein>
    <recommendedName>
        <fullName evidence="6">RlpA-like protein double-psi beta-barrel domain-containing protein</fullName>
    </recommendedName>
</protein>
<dbReference type="AlphaFoldDB" id="A0A0G4KPB3"/>
<dbReference type="PANTHER" id="PTHR31836:SF28">
    <property type="entry name" value="SRCR DOMAIN-CONTAINING PROTEIN-RELATED"/>
    <property type="match status" value="1"/>
</dbReference>
<organism evidence="4 5">
    <name type="scientific">Verticillium longisporum</name>
    <name type="common">Verticillium dahliae var. longisporum</name>
    <dbReference type="NCBI Taxonomy" id="100787"/>
    <lineage>
        <taxon>Eukaryota</taxon>
        <taxon>Fungi</taxon>
        <taxon>Dikarya</taxon>
        <taxon>Ascomycota</taxon>
        <taxon>Pezizomycotina</taxon>
        <taxon>Sordariomycetes</taxon>
        <taxon>Hypocreomycetidae</taxon>
        <taxon>Glomerellales</taxon>
        <taxon>Plectosphaerellaceae</taxon>
        <taxon>Verticillium</taxon>
    </lineage>
</organism>
<feature type="compositionally biased region" description="Acidic residues" evidence="2">
    <location>
        <begin position="166"/>
        <end position="175"/>
    </location>
</feature>
<feature type="region of interest" description="Disordered" evidence="2">
    <location>
        <begin position="85"/>
        <end position="199"/>
    </location>
</feature>
<dbReference type="InterPro" id="IPR051477">
    <property type="entry name" value="Expansin_CellWall"/>
</dbReference>
<dbReference type="SUPFAM" id="SSF50685">
    <property type="entry name" value="Barwin-like endoglucanases"/>
    <property type="match status" value="1"/>
</dbReference>
<evidence type="ECO:0000256" key="3">
    <source>
        <dbReference type="SAM" id="SignalP"/>
    </source>
</evidence>
<dbReference type="PANTHER" id="PTHR31836">
    <property type="match status" value="1"/>
</dbReference>
<feature type="compositionally biased region" description="Low complexity" evidence="2">
    <location>
        <begin position="125"/>
        <end position="136"/>
    </location>
</feature>
<dbReference type="PRINTS" id="PR01217">
    <property type="entry name" value="PRICHEXTENSN"/>
</dbReference>
<evidence type="ECO:0008006" key="6">
    <source>
        <dbReference type="Google" id="ProtNLM"/>
    </source>
</evidence>
<accession>A0A0G4KPB3</accession>
<keyword evidence="1 3" id="KW-0732">Signal</keyword>
<evidence type="ECO:0000256" key="1">
    <source>
        <dbReference type="ARBA" id="ARBA00022729"/>
    </source>
</evidence>
<sequence length="298" mass="31790">MKTSAILCAALATTALAQPHFNGNKRRHVHNKHAKRALVTEWVTETAYVTEYYDATSTVWITPGAESEEPEPSNTQDAQFFEPEKPTVAQPTTTAAPPAPEPKVPEPKAPEPKAPEPEKQEPEEQGPQPQPIAQPETTTNYQAPPPPPTTPTPTPTPTPEPTPEPVTEEPTEEPAPESPAEGSKSSDSGSSSAPSDSHSGDLTYYDVGLGACGFDDTGKDNSDNIVALSHLLMGTQSNGNPMCGQTITVSANGKEVVCTVRDKCMGCEPEAIDVSKAAFLELFGSLTAGRTEVKWWFN</sequence>
<feature type="compositionally biased region" description="Basic and acidic residues" evidence="2">
    <location>
        <begin position="103"/>
        <end position="122"/>
    </location>
</feature>
<feature type="signal peptide" evidence="3">
    <location>
        <begin position="1"/>
        <end position="17"/>
    </location>
</feature>
<reference evidence="5" key="1">
    <citation type="submission" date="2015-05" db="EMBL/GenBank/DDBJ databases">
        <authorList>
            <person name="Fogelqvist Johan"/>
        </authorList>
    </citation>
    <scope>NUCLEOTIDE SEQUENCE [LARGE SCALE GENOMIC DNA]</scope>
</reference>
<evidence type="ECO:0000256" key="2">
    <source>
        <dbReference type="SAM" id="MobiDB-lite"/>
    </source>
</evidence>
<feature type="compositionally biased region" description="Pro residues" evidence="2">
    <location>
        <begin position="143"/>
        <end position="164"/>
    </location>
</feature>
<feature type="non-terminal residue" evidence="4">
    <location>
        <position position="298"/>
    </location>
</feature>
<evidence type="ECO:0000313" key="4">
    <source>
        <dbReference type="EMBL" id="CRK11526.1"/>
    </source>
</evidence>
<dbReference type="CDD" id="cd22191">
    <property type="entry name" value="DPBB_RlpA_EXP_N-like"/>
    <property type="match status" value="1"/>
</dbReference>
<evidence type="ECO:0000313" key="5">
    <source>
        <dbReference type="Proteomes" id="UP000045706"/>
    </source>
</evidence>
<proteinExistence type="predicted"/>
<feature type="chain" id="PRO_5002565736" description="RlpA-like protein double-psi beta-barrel domain-containing protein" evidence="3">
    <location>
        <begin position="18"/>
        <end position="298"/>
    </location>
</feature>
<feature type="compositionally biased region" description="Low complexity" evidence="2">
    <location>
        <begin position="178"/>
        <end position="197"/>
    </location>
</feature>
<dbReference type="EMBL" id="CVQI01002225">
    <property type="protein sequence ID" value="CRK11526.1"/>
    <property type="molecule type" value="Genomic_DNA"/>
</dbReference>
<dbReference type="Proteomes" id="UP000045706">
    <property type="component" value="Unassembled WGS sequence"/>
</dbReference>
<feature type="compositionally biased region" description="Low complexity" evidence="2">
    <location>
        <begin position="86"/>
        <end position="96"/>
    </location>
</feature>
<dbReference type="Gene3D" id="2.40.40.10">
    <property type="entry name" value="RlpA-like domain"/>
    <property type="match status" value="1"/>
</dbReference>
<gene>
    <name evidence="4" type="ORF">BN1723_009397</name>
</gene>
<name>A0A0G4KPB3_VERLO</name>
<dbReference type="InterPro" id="IPR036908">
    <property type="entry name" value="RlpA-like_sf"/>
</dbReference>